<proteinExistence type="predicted"/>
<evidence type="ECO:0000313" key="2">
    <source>
        <dbReference type="EMBL" id="GAA3541199.1"/>
    </source>
</evidence>
<name>A0ABP6VWZ5_9PSEU</name>
<sequence>MQVSDPAVKRPVQRWLQVGIPVATGVLVVVLAWLVGPGLFGIGADVAGAPVEAQVTKPAACSVTGAVETVQFPLGGKTRTGTLDGCGHGKDEHVQVVVPDNVPADGTVAVTASDTSSGSQDARAPIALALLLFSCFCGGMYAYLVIRGSGRPALLS</sequence>
<accession>A0ABP6VWZ5</accession>
<comment type="caution">
    <text evidence="2">The sequence shown here is derived from an EMBL/GenBank/DDBJ whole genome shotgun (WGS) entry which is preliminary data.</text>
</comment>
<organism evidence="2 3">
    <name type="scientific">Amycolatopsis ultiminotia</name>
    <dbReference type="NCBI Taxonomy" id="543629"/>
    <lineage>
        <taxon>Bacteria</taxon>
        <taxon>Bacillati</taxon>
        <taxon>Actinomycetota</taxon>
        <taxon>Actinomycetes</taxon>
        <taxon>Pseudonocardiales</taxon>
        <taxon>Pseudonocardiaceae</taxon>
        <taxon>Amycolatopsis</taxon>
    </lineage>
</organism>
<reference evidence="3" key="1">
    <citation type="journal article" date="2019" name="Int. J. Syst. Evol. Microbiol.">
        <title>The Global Catalogue of Microorganisms (GCM) 10K type strain sequencing project: providing services to taxonomists for standard genome sequencing and annotation.</title>
        <authorList>
            <consortium name="The Broad Institute Genomics Platform"/>
            <consortium name="The Broad Institute Genome Sequencing Center for Infectious Disease"/>
            <person name="Wu L."/>
            <person name="Ma J."/>
        </authorList>
    </citation>
    <scope>NUCLEOTIDE SEQUENCE [LARGE SCALE GENOMIC DNA]</scope>
    <source>
        <strain evidence="3">JCM 16898</strain>
    </source>
</reference>
<evidence type="ECO:0000313" key="3">
    <source>
        <dbReference type="Proteomes" id="UP001500689"/>
    </source>
</evidence>
<feature type="transmembrane region" description="Helical" evidence="1">
    <location>
        <begin position="15"/>
        <end position="35"/>
    </location>
</feature>
<keyword evidence="1" id="KW-0472">Membrane</keyword>
<gene>
    <name evidence="2" type="ORF">GCM10022222_25990</name>
</gene>
<feature type="transmembrane region" description="Helical" evidence="1">
    <location>
        <begin position="126"/>
        <end position="146"/>
    </location>
</feature>
<keyword evidence="1" id="KW-0812">Transmembrane</keyword>
<dbReference type="EMBL" id="BAAAZN010000004">
    <property type="protein sequence ID" value="GAA3541199.1"/>
    <property type="molecule type" value="Genomic_DNA"/>
</dbReference>
<evidence type="ECO:0000256" key="1">
    <source>
        <dbReference type="SAM" id="Phobius"/>
    </source>
</evidence>
<keyword evidence="3" id="KW-1185">Reference proteome</keyword>
<protein>
    <submittedName>
        <fullName evidence="2">Uncharacterized protein</fullName>
    </submittedName>
</protein>
<keyword evidence="1" id="KW-1133">Transmembrane helix</keyword>
<dbReference type="Proteomes" id="UP001500689">
    <property type="component" value="Unassembled WGS sequence"/>
</dbReference>
<dbReference type="RefSeq" id="WP_425548690.1">
    <property type="nucleotide sequence ID" value="NZ_BAAAZN010000004.1"/>
</dbReference>